<dbReference type="PIRSF" id="PIRSF000709">
    <property type="entry name" value="6PFK_2-Ptase"/>
    <property type="match status" value="1"/>
</dbReference>
<keyword evidence="1" id="KW-0547">Nucleotide-binding</keyword>
<dbReference type="AlphaFoldDB" id="D2Z094"/>
<dbReference type="PANTHER" id="PTHR43381">
    <property type="entry name" value="TRANSLATION INITIATION FACTOR IF-2-RELATED"/>
    <property type="match status" value="1"/>
</dbReference>
<keyword evidence="2" id="KW-0342">GTP-binding</keyword>
<keyword evidence="4" id="KW-0648">Protein biosynthesis</keyword>
<dbReference type="InterPro" id="IPR027417">
    <property type="entry name" value="P-loop_NTPase"/>
</dbReference>
<sequence length="173" mass="19177">TRIRPKKKGHQNNQQTEAEAKEAEEAALAAEAAAAQEEKKEMVKESWDAPDSEDEANGDTSQATTINNDEKSSNDNVPAIDEDDSEGDDSDSNEDDTDSDSDSDSDSENEKDAINVNDPEERRLRAERRIINRQAEAEKKRTTDNLRAAVVCVLGHVDTGKTKILDKLRRTHV</sequence>
<feature type="compositionally biased region" description="Acidic residues" evidence="3">
    <location>
        <begin position="80"/>
        <end position="107"/>
    </location>
</feature>
<feature type="non-terminal residue" evidence="4">
    <location>
        <position position="173"/>
    </location>
</feature>
<dbReference type="GO" id="GO:0005525">
    <property type="term" value="F:GTP binding"/>
    <property type="evidence" value="ECO:0007669"/>
    <property type="project" value="UniProtKB-KW"/>
</dbReference>
<evidence type="ECO:0000256" key="2">
    <source>
        <dbReference type="ARBA" id="ARBA00023134"/>
    </source>
</evidence>
<gene>
    <name evidence="4" type="primary">eIF5B</name>
</gene>
<feature type="compositionally biased region" description="Basic and acidic residues" evidence="3">
    <location>
        <begin position="36"/>
        <end position="47"/>
    </location>
</feature>
<organism evidence="4">
    <name type="scientific">Sarcophaga peregrina</name>
    <name type="common">Flesh fly</name>
    <name type="synonym">Boettcherisca peregrina</name>
    <dbReference type="NCBI Taxonomy" id="7386"/>
    <lineage>
        <taxon>Eukaryota</taxon>
        <taxon>Metazoa</taxon>
        <taxon>Ecdysozoa</taxon>
        <taxon>Arthropoda</taxon>
        <taxon>Hexapoda</taxon>
        <taxon>Insecta</taxon>
        <taxon>Pterygota</taxon>
        <taxon>Neoptera</taxon>
        <taxon>Endopterygota</taxon>
        <taxon>Diptera</taxon>
        <taxon>Brachycera</taxon>
        <taxon>Muscomorpha</taxon>
        <taxon>Oestroidea</taxon>
        <taxon>Sarcophagidae</taxon>
        <taxon>Sarcophaga</taxon>
        <taxon>Boettcherisca</taxon>
    </lineage>
</organism>
<feature type="compositionally biased region" description="Basic and acidic residues" evidence="3">
    <location>
        <begin position="108"/>
        <end position="125"/>
    </location>
</feature>
<dbReference type="PANTHER" id="PTHR43381:SF4">
    <property type="entry name" value="EUKARYOTIC TRANSLATION INITIATION FACTOR 5B"/>
    <property type="match status" value="1"/>
</dbReference>
<dbReference type="GO" id="GO:0003743">
    <property type="term" value="F:translation initiation factor activity"/>
    <property type="evidence" value="ECO:0007669"/>
    <property type="project" value="UniProtKB-KW"/>
</dbReference>
<evidence type="ECO:0000256" key="1">
    <source>
        <dbReference type="ARBA" id="ARBA00022741"/>
    </source>
</evidence>
<feature type="compositionally biased region" description="Acidic residues" evidence="3">
    <location>
        <begin position="48"/>
        <end position="57"/>
    </location>
</feature>
<feature type="compositionally biased region" description="Polar residues" evidence="3">
    <location>
        <begin position="58"/>
        <end position="67"/>
    </location>
</feature>
<dbReference type="Gene3D" id="3.40.50.300">
    <property type="entry name" value="P-loop containing nucleotide triphosphate hydrolases"/>
    <property type="match status" value="1"/>
</dbReference>
<dbReference type="InterPro" id="IPR015760">
    <property type="entry name" value="TIF_IF2"/>
</dbReference>
<feature type="non-terminal residue" evidence="4">
    <location>
        <position position="1"/>
    </location>
</feature>
<feature type="region of interest" description="Disordered" evidence="3">
    <location>
        <begin position="1"/>
        <end position="125"/>
    </location>
</feature>
<feature type="compositionally biased region" description="Basic residues" evidence="3">
    <location>
        <begin position="1"/>
        <end position="10"/>
    </location>
</feature>
<dbReference type="GO" id="GO:0005737">
    <property type="term" value="C:cytoplasm"/>
    <property type="evidence" value="ECO:0007669"/>
    <property type="project" value="TreeGrafter"/>
</dbReference>
<keyword evidence="4" id="KW-0396">Initiation factor</keyword>
<dbReference type="EMBL" id="AB522908">
    <property type="protein sequence ID" value="BAI67892.1"/>
    <property type="molecule type" value="mRNA"/>
</dbReference>
<evidence type="ECO:0000313" key="4">
    <source>
        <dbReference type="EMBL" id="BAI67892.1"/>
    </source>
</evidence>
<accession>D2Z094</accession>
<protein>
    <submittedName>
        <fullName evidence="4">Putative translation initiation factor</fullName>
    </submittedName>
</protein>
<feature type="compositionally biased region" description="Low complexity" evidence="3">
    <location>
        <begin position="26"/>
        <end position="35"/>
    </location>
</feature>
<reference evidence="4" key="1">
    <citation type="submission" date="2009-09" db="EMBL/GenBank/DDBJ databases">
        <title>Identification of Genes Regulated by SRAM, a Rel/Ankyrin-Family Protein of Sarcophaga peregrina (the Flesh Fly).</title>
        <authorList>
            <person name="Shiraishi H."/>
            <person name="Tanji T."/>
            <person name="Sekimizu K."/>
            <person name="Natori S."/>
            <person name="Ohashi-Kobayashi A."/>
        </authorList>
    </citation>
    <scope>NUCLEOTIDE SEQUENCE</scope>
</reference>
<evidence type="ECO:0000256" key="3">
    <source>
        <dbReference type="SAM" id="MobiDB-lite"/>
    </source>
</evidence>
<proteinExistence type="evidence at transcript level"/>
<name>D2Z094_SARPE</name>